<dbReference type="PANTHER" id="PTHR45527">
    <property type="entry name" value="NONRIBOSOMAL PEPTIDE SYNTHETASE"/>
    <property type="match status" value="1"/>
</dbReference>
<feature type="domain" description="AMP-dependent synthetase/ligase" evidence="4">
    <location>
        <begin position="1"/>
        <end position="188"/>
    </location>
</feature>
<dbReference type="GO" id="GO:0005737">
    <property type="term" value="C:cytoplasm"/>
    <property type="evidence" value="ECO:0007669"/>
    <property type="project" value="TreeGrafter"/>
</dbReference>
<dbReference type="EMBL" id="KV878696">
    <property type="protein sequence ID" value="OJJ66990.1"/>
    <property type="molecule type" value="Genomic_DNA"/>
</dbReference>
<protein>
    <recommendedName>
        <fullName evidence="4">AMP-dependent synthetase/ligase domain-containing protein</fullName>
    </recommendedName>
</protein>
<evidence type="ECO:0000259" key="4">
    <source>
        <dbReference type="Pfam" id="PF00501"/>
    </source>
</evidence>
<accession>A0A1L9U5N6</accession>
<dbReference type="InterPro" id="IPR000873">
    <property type="entry name" value="AMP-dep_synth/lig_dom"/>
</dbReference>
<dbReference type="Pfam" id="PF00501">
    <property type="entry name" value="AMP-binding"/>
    <property type="match status" value="1"/>
</dbReference>
<proteinExistence type="inferred from homology"/>
<dbReference type="PANTHER" id="PTHR45527:SF1">
    <property type="entry name" value="FATTY ACID SYNTHASE"/>
    <property type="match status" value="1"/>
</dbReference>
<dbReference type="OrthoDB" id="416786at2759"/>
<evidence type="ECO:0000313" key="5">
    <source>
        <dbReference type="EMBL" id="OJJ66990.1"/>
    </source>
</evidence>
<dbReference type="SUPFAM" id="SSF56801">
    <property type="entry name" value="Acetyl-CoA synthetase-like"/>
    <property type="match status" value="1"/>
</dbReference>
<dbReference type="GO" id="GO:0044550">
    <property type="term" value="P:secondary metabolite biosynthetic process"/>
    <property type="evidence" value="ECO:0007669"/>
    <property type="project" value="TreeGrafter"/>
</dbReference>
<evidence type="ECO:0000313" key="6">
    <source>
        <dbReference type="Proteomes" id="UP000184499"/>
    </source>
</evidence>
<dbReference type="GeneID" id="93573942"/>
<name>A0A1L9U5N6_ASPBC</name>
<evidence type="ECO:0000256" key="2">
    <source>
        <dbReference type="ARBA" id="ARBA00022553"/>
    </source>
</evidence>
<keyword evidence="1" id="KW-0596">Phosphopantetheine</keyword>
<sequence>MIFTSGSTGTLEGAVIEHASLAIAWKTLRLQLNRGPTLRVLQLVSHSWGAPVIGVMAALMSGGCLCIPSEHEQMGNLASAANRMLTQTVARSELAYLESLILGGEPVTRSNIEVWHDKVCLLSAYGPAERTQTASVTKPLDLNCNARKTGVPNASVGLVVRQDDPQQLVPHGAVGELLIEGAIVGQGYCMTLNIPPKPSLSLPRPAVGAWGSLTSHSASLSGSLTIIDLIQSEEKREMVSFLAASIYYPGDGRDSPPYSYTLQLPSDAFAFYTLPLAYLPKAATGKVDQRLLRNYVLDMSQEELDAYSCPDVSPAASTAFPDFTRSTSFPTGNGFGASHEPNRKAVQGRSQANPTASTLLLTFETIGYDVLVKQCTPWPADTDPGTDINYINIPDAFAGSGLPGVESDNETFVSSLPYYQPSVICSPLFEEILKIFYILV</sequence>
<dbReference type="GO" id="GO:0031177">
    <property type="term" value="F:phosphopantetheine binding"/>
    <property type="evidence" value="ECO:0007669"/>
    <property type="project" value="TreeGrafter"/>
</dbReference>
<keyword evidence="6" id="KW-1185">Reference proteome</keyword>
<dbReference type="RefSeq" id="XP_067474239.1">
    <property type="nucleotide sequence ID" value="XM_067621454.1"/>
</dbReference>
<dbReference type="Gene3D" id="3.40.50.12780">
    <property type="entry name" value="N-terminal domain of ligase-like"/>
    <property type="match status" value="1"/>
</dbReference>
<dbReference type="GO" id="GO:0043041">
    <property type="term" value="P:amino acid activation for nonribosomal peptide biosynthetic process"/>
    <property type="evidence" value="ECO:0007669"/>
    <property type="project" value="TreeGrafter"/>
</dbReference>
<comment type="similarity">
    <text evidence="3">Belongs to the NRP synthetase family.</text>
</comment>
<dbReference type="STRING" id="767769.A0A1L9U5N6"/>
<dbReference type="InterPro" id="IPR042099">
    <property type="entry name" value="ANL_N_sf"/>
</dbReference>
<gene>
    <name evidence="5" type="ORF">ASPBRDRAFT_200601</name>
</gene>
<dbReference type="AlphaFoldDB" id="A0A1L9U5N6"/>
<dbReference type="VEuPathDB" id="FungiDB:ASPBRDRAFT_200601"/>
<dbReference type="Proteomes" id="UP000184499">
    <property type="component" value="Unassembled WGS sequence"/>
</dbReference>
<keyword evidence="2" id="KW-0597">Phosphoprotein</keyword>
<organism evidence="5 6">
    <name type="scientific">Aspergillus brasiliensis (strain CBS 101740 / IMI 381727 / IBT 21946)</name>
    <dbReference type="NCBI Taxonomy" id="767769"/>
    <lineage>
        <taxon>Eukaryota</taxon>
        <taxon>Fungi</taxon>
        <taxon>Dikarya</taxon>
        <taxon>Ascomycota</taxon>
        <taxon>Pezizomycotina</taxon>
        <taxon>Eurotiomycetes</taxon>
        <taxon>Eurotiomycetidae</taxon>
        <taxon>Eurotiales</taxon>
        <taxon>Aspergillaceae</taxon>
        <taxon>Aspergillus</taxon>
        <taxon>Aspergillus subgen. Circumdati</taxon>
    </lineage>
</organism>
<evidence type="ECO:0000256" key="1">
    <source>
        <dbReference type="ARBA" id="ARBA00022450"/>
    </source>
</evidence>
<evidence type="ECO:0000256" key="3">
    <source>
        <dbReference type="ARBA" id="ARBA00029454"/>
    </source>
</evidence>
<reference evidence="6" key="1">
    <citation type="journal article" date="2017" name="Genome Biol.">
        <title>Comparative genomics reveals high biological diversity and specific adaptations in the industrially and medically important fungal genus Aspergillus.</title>
        <authorList>
            <person name="de Vries R.P."/>
            <person name="Riley R."/>
            <person name="Wiebenga A."/>
            <person name="Aguilar-Osorio G."/>
            <person name="Amillis S."/>
            <person name="Uchima C.A."/>
            <person name="Anderluh G."/>
            <person name="Asadollahi M."/>
            <person name="Askin M."/>
            <person name="Barry K."/>
            <person name="Battaglia E."/>
            <person name="Bayram O."/>
            <person name="Benocci T."/>
            <person name="Braus-Stromeyer S.A."/>
            <person name="Caldana C."/>
            <person name="Canovas D."/>
            <person name="Cerqueira G.C."/>
            <person name="Chen F."/>
            <person name="Chen W."/>
            <person name="Choi C."/>
            <person name="Clum A."/>
            <person name="Dos Santos R.A."/>
            <person name="Damasio A.R."/>
            <person name="Diallinas G."/>
            <person name="Emri T."/>
            <person name="Fekete E."/>
            <person name="Flipphi M."/>
            <person name="Freyberg S."/>
            <person name="Gallo A."/>
            <person name="Gournas C."/>
            <person name="Habgood R."/>
            <person name="Hainaut M."/>
            <person name="Harispe M.L."/>
            <person name="Henrissat B."/>
            <person name="Hilden K.S."/>
            <person name="Hope R."/>
            <person name="Hossain A."/>
            <person name="Karabika E."/>
            <person name="Karaffa L."/>
            <person name="Karanyi Z."/>
            <person name="Krasevec N."/>
            <person name="Kuo A."/>
            <person name="Kusch H."/>
            <person name="LaButti K."/>
            <person name="Lagendijk E.L."/>
            <person name="Lapidus A."/>
            <person name="Levasseur A."/>
            <person name="Lindquist E."/>
            <person name="Lipzen A."/>
            <person name="Logrieco A.F."/>
            <person name="MacCabe A."/>
            <person name="Maekelae M.R."/>
            <person name="Malavazi I."/>
            <person name="Melin P."/>
            <person name="Meyer V."/>
            <person name="Mielnichuk N."/>
            <person name="Miskei M."/>
            <person name="Molnar A.P."/>
            <person name="Mule G."/>
            <person name="Ngan C.Y."/>
            <person name="Orejas M."/>
            <person name="Orosz E."/>
            <person name="Ouedraogo J.P."/>
            <person name="Overkamp K.M."/>
            <person name="Park H.-S."/>
            <person name="Perrone G."/>
            <person name="Piumi F."/>
            <person name="Punt P.J."/>
            <person name="Ram A.F."/>
            <person name="Ramon A."/>
            <person name="Rauscher S."/>
            <person name="Record E."/>
            <person name="Riano-Pachon D.M."/>
            <person name="Robert V."/>
            <person name="Roehrig J."/>
            <person name="Ruller R."/>
            <person name="Salamov A."/>
            <person name="Salih N.S."/>
            <person name="Samson R.A."/>
            <person name="Sandor E."/>
            <person name="Sanguinetti M."/>
            <person name="Schuetze T."/>
            <person name="Sepcic K."/>
            <person name="Shelest E."/>
            <person name="Sherlock G."/>
            <person name="Sophianopoulou V."/>
            <person name="Squina F.M."/>
            <person name="Sun H."/>
            <person name="Susca A."/>
            <person name="Todd R.B."/>
            <person name="Tsang A."/>
            <person name="Unkles S.E."/>
            <person name="van de Wiele N."/>
            <person name="van Rossen-Uffink D."/>
            <person name="Oliveira J.V."/>
            <person name="Vesth T.C."/>
            <person name="Visser J."/>
            <person name="Yu J.-H."/>
            <person name="Zhou M."/>
            <person name="Andersen M.R."/>
            <person name="Archer D.B."/>
            <person name="Baker S.E."/>
            <person name="Benoit I."/>
            <person name="Brakhage A.A."/>
            <person name="Braus G.H."/>
            <person name="Fischer R."/>
            <person name="Frisvad J.C."/>
            <person name="Goldman G.H."/>
            <person name="Houbraken J."/>
            <person name="Oakley B."/>
            <person name="Pocsi I."/>
            <person name="Scazzocchio C."/>
            <person name="Seiboth B."/>
            <person name="vanKuyk P.A."/>
            <person name="Wortman J."/>
            <person name="Dyer P.S."/>
            <person name="Grigoriev I.V."/>
        </authorList>
    </citation>
    <scope>NUCLEOTIDE SEQUENCE [LARGE SCALE GENOMIC DNA]</scope>
    <source>
        <strain evidence="6">CBS 101740 / IMI 381727 / IBT 21946</strain>
    </source>
</reference>